<dbReference type="InterPro" id="IPR026881">
    <property type="entry name" value="WYL_dom"/>
</dbReference>
<dbReference type="SUPFAM" id="SSF46785">
    <property type="entry name" value="Winged helix' DNA-binding domain"/>
    <property type="match status" value="1"/>
</dbReference>
<feature type="domain" description="WYL" evidence="2">
    <location>
        <begin position="138"/>
        <end position="202"/>
    </location>
</feature>
<evidence type="ECO:0000259" key="2">
    <source>
        <dbReference type="Pfam" id="PF13280"/>
    </source>
</evidence>
<evidence type="ECO:0000259" key="1">
    <source>
        <dbReference type="Pfam" id="PF08279"/>
    </source>
</evidence>
<feature type="domain" description="Helix-turn-helix type 11" evidence="1">
    <location>
        <begin position="6"/>
        <end position="62"/>
    </location>
</feature>
<evidence type="ECO:0000313" key="4">
    <source>
        <dbReference type="Proteomes" id="UP001410795"/>
    </source>
</evidence>
<dbReference type="PROSITE" id="PS52050">
    <property type="entry name" value="WYL"/>
    <property type="match status" value="1"/>
</dbReference>
<dbReference type="InterPro" id="IPR051534">
    <property type="entry name" value="CBASS_pafABC_assoc_protein"/>
</dbReference>
<gene>
    <name evidence="3" type="ORF">GCM10022202_26070</name>
</gene>
<dbReference type="InterPro" id="IPR036390">
    <property type="entry name" value="WH_DNA-bd_sf"/>
</dbReference>
<reference evidence="4" key="1">
    <citation type="journal article" date="2019" name="Int. J. Syst. Evol. Microbiol.">
        <title>The Global Catalogue of Microorganisms (GCM) 10K type strain sequencing project: providing services to taxonomists for standard genome sequencing and annotation.</title>
        <authorList>
            <consortium name="The Broad Institute Genomics Platform"/>
            <consortium name="The Broad Institute Genome Sequencing Center for Infectious Disease"/>
            <person name="Wu L."/>
            <person name="Ma J."/>
        </authorList>
    </citation>
    <scope>NUCLEOTIDE SEQUENCE [LARGE SCALE GENOMIC DNA]</scope>
    <source>
        <strain evidence="4">JCM 16546</strain>
    </source>
</reference>
<dbReference type="Proteomes" id="UP001410795">
    <property type="component" value="Unassembled WGS sequence"/>
</dbReference>
<comment type="caution">
    <text evidence="3">The sequence shown here is derived from an EMBL/GenBank/DDBJ whole genome shotgun (WGS) entry which is preliminary data.</text>
</comment>
<dbReference type="RefSeq" id="WP_221857344.1">
    <property type="nucleotide sequence ID" value="NZ_BAAAYV010000012.1"/>
</dbReference>
<keyword evidence="4" id="KW-1185">Reference proteome</keyword>
<dbReference type="InterPro" id="IPR013196">
    <property type="entry name" value="HTH_11"/>
</dbReference>
<dbReference type="InterPro" id="IPR036388">
    <property type="entry name" value="WH-like_DNA-bd_sf"/>
</dbReference>
<evidence type="ECO:0000313" key="3">
    <source>
        <dbReference type="EMBL" id="GAA3663160.1"/>
    </source>
</evidence>
<accession>A0ABP7BM38</accession>
<dbReference type="Gene3D" id="1.10.10.10">
    <property type="entry name" value="Winged helix-like DNA-binding domain superfamily/Winged helix DNA-binding domain"/>
    <property type="match status" value="1"/>
</dbReference>
<dbReference type="PANTHER" id="PTHR34580:SF1">
    <property type="entry name" value="PROTEIN PAFC"/>
    <property type="match status" value="1"/>
</dbReference>
<name>A0ABP7BM38_9MICO</name>
<dbReference type="Pfam" id="PF08279">
    <property type="entry name" value="HTH_11"/>
    <property type="match status" value="1"/>
</dbReference>
<sequence length="239" mass="26286">MNRTDRLYAIVEELRAVAPRPRSARWLAERFEVSSRTIERDLSALQQAGVPIWAEPGRTGGYCLDRSHTLAPLGFTVDEALAVMIALGTLSTSPFRDAATSALRKVVAVTDERSMRETARLADRIHLLGDATTQKAPRELAAALRTGQVLRIAYTDREGSATQRDVEPLGFVGKGDAWYLIAWCRLRDGLRAFRGDRIVRVTPLDERPPRRTLRAEDLGIVEGELRAVGAGAAVDAKSP</sequence>
<dbReference type="Pfam" id="PF13280">
    <property type="entry name" value="WYL"/>
    <property type="match status" value="1"/>
</dbReference>
<dbReference type="PANTHER" id="PTHR34580">
    <property type="match status" value="1"/>
</dbReference>
<dbReference type="EMBL" id="BAAAYV010000012">
    <property type="protein sequence ID" value="GAA3663160.1"/>
    <property type="molecule type" value="Genomic_DNA"/>
</dbReference>
<organism evidence="3 4">
    <name type="scientific">Microbacterium marinilacus</name>
    <dbReference type="NCBI Taxonomy" id="415209"/>
    <lineage>
        <taxon>Bacteria</taxon>
        <taxon>Bacillati</taxon>
        <taxon>Actinomycetota</taxon>
        <taxon>Actinomycetes</taxon>
        <taxon>Micrococcales</taxon>
        <taxon>Microbacteriaceae</taxon>
        <taxon>Microbacterium</taxon>
    </lineage>
</organism>
<proteinExistence type="predicted"/>
<protein>
    <submittedName>
        <fullName evidence="3">YafY family protein</fullName>
    </submittedName>
</protein>